<evidence type="ECO:0000256" key="1">
    <source>
        <dbReference type="ARBA" id="ARBA00022448"/>
    </source>
</evidence>
<dbReference type="InterPro" id="IPR050093">
    <property type="entry name" value="ABC_SmlMolc_Importer"/>
</dbReference>
<dbReference type="AlphaFoldDB" id="A0A917WLD5"/>
<organism evidence="5 6">
    <name type="scientific">Pseudooceanicola nanhaiensis</name>
    <dbReference type="NCBI Taxonomy" id="375761"/>
    <lineage>
        <taxon>Bacteria</taxon>
        <taxon>Pseudomonadati</taxon>
        <taxon>Pseudomonadota</taxon>
        <taxon>Alphaproteobacteria</taxon>
        <taxon>Rhodobacterales</taxon>
        <taxon>Paracoccaceae</taxon>
        <taxon>Pseudooceanicola</taxon>
    </lineage>
</organism>
<dbReference type="GO" id="GO:0005524">
    <property type="term" value="F:ATP binding"/>
    <property type="evidence" value="ECO:0007669"/>
    <property type="project" value="UniProtKB-KW"/>
</dbReference>
<comment type="caution">
    <text evidence="5">The sequence shown here is derived from an EMBL/GenBank/DDBJ whole genome shotgun (WGS) entry which is preliminary data.</text>
</comment>
<proteinExistence type="predicted"/>
<sequence>MTSTQTRADPILRIESVTKSFGSFTAVRDVSLEVGEGEFVTLLGPSGCGKSTLLRMIAGFEQPTSGAIRMRGQDISQQAAYDREIGMVFQNLALFPHLNVFDNVAFGLRARRRTEGIDRKVREMLALVGLEGFETRGTAQISGGQRQRVALARSLVTSPDILLLDEPLSALDLKLRRQLQGELKRIQQDTGITFIFVTHDQEEALSMSDRIAVMNAGRVEQFGSAVDTYHRPQTEFVARFVGETNLLRGQVHAADAARVTLRLDGLAAPVAVAVPLPAGETPPGQGDPVAISVRPEHVELGRPGLHTCEARVTSHSFSGATITYALDSAAGPLLARVPFQPGQGHPLPDGQSVSAGWPDEAVTLIPDQPGHDTTDKEI</sequence>
<dbReference type="SUPFAM" id="SSF50331">
    <property type="entry name" value="MOP-like"/>
    <property type="match status" value="1"/>
</dbReference>
<evidence type="ECO:0000313" key="5">
    <source>
        <dbReference type="EMBL" id="GGM12683.1"/>
    </source>
</evidence>
<keyword evidence="3 5" id="KW-0067">ATP-binding</keyword>
<dbReference type="InterPro" id="IPR003439">
    <property type="entry name" value="ABC_transporter-like_ATP-bd"/>
</dbReference>
<dbReference type="PANTHER" id="PTHR42781">
    <property type="entry name" value="SPERMIDINE/PUTRESCINE IMPORT ATP-BINDING PROTEIN POTA"/>
    <property type="match status" value="1"/>
</dbReference>
<dbReference type="Gene3D" id="2.40.50.100">
    <property type="match status" value="1"/>
</dbReference>
<name>A0A917WLD5_9RHOB</name>
<dbReference type="GO" id="GO:0016887">
    <property type="term" value="F:ATP hydrolysis activity"/>
    <property type="evidence" value="ECO:0007669"/>
    <property type="project" value="InterPro"/>
</dbReference>
<dbReference type="GO" id="GO:0015847">
    <property type="term" value="P:putrescine transport"/>
    <property type="evidence" value="ECO:0007669"/>
    <property type="project" value="UniProtKB-ARBA"/>
</dbReference>
<accession>A0A917WLD5</accession>
<dbReference type="PROSITE" id="PS00211">
    <property type="entry name" value="ABC_TRANSPORTER_1"/>
    <property type="match status" value="1"/>
</dbReference>
<dbReference type="EMBL" id="BMLF01000004">
    <property type="protein sequence ID" value="GGM12683.1"/>
    <property type="molecule type" value="Genomic_DNA"/>
</dbReference>
<dbReference type="Gene3D" id="3.40.50.300">
    <property type="entry name" value="P-loop containing nucleotide triphosphate hydrolases"/>
    <property type="match status" value="1"/>
</dbReference>
<dbReference type="InterPro" id="IPR017871">
    <property type="entry name" value="ABC_transporter-like_CS"/>
</dbReference>
<dbReference type="InterPro" id="IPR003593">
    <property type="entry name" value="AAA+_ATPase"/>
</dbReference>
<dbReference type="SUPFAM" id="SSF52540">
    <property type="entry name" value="P-loop containing nucleoside triphosphate hydrolases"/>
    <property type="match status" value="1"/>
</dbReference>
<evidence type="ECO:0000256" key="3">
    <source>
        <dbReference type="ARBA" id="ARBA00022840"/>
    </source>
</evidence>
<evidence type="ECO:0000313" key="6">
    <source>
        <dbReference type="Proteomes" id="UP000649829"/>
    </source>
</evidence>
<dbReference type="InterPro" id="IPR013611">
    <property type="entry name" value="Transp-assoc_OB_typ2"/>
</dbReference>
<dbReference type="InterPro" id="IPR027417">
    <property type="entry name" value="P-loop_NTPase"/>
</dbReference>
<dbReference type="FunFam" id="3.40.50.300:FF:000133">
    <property type="entry name" value="Spermidine/putrescine import ATP-binding protein PotA"/>
    <property type="match status" value="1"/>
</dbReference>
<evidence type="ECO:0000259" key="4">
    <source>
        <dbReference type="PROSITE" id="PS50893"/>
    </source>
</evidence>
<dbReference type="RefSeq" id="WP_051630939.1">
    <property type="nucleotide sequence ID" value="NZ_BMLF01000004.1"/>
</dbReference>
<dbReference type="GO" id="GO:0043190">
    <property type="term" value="C:ATP-binding cassette (ABC) transporter complex"/>
    <property type="evidence" value="ECO:0007669"/>
    <property type="project" value="InterPro"/>
</dbReference>
<feature type="domain" description="ABC transporter" evidence="4">
    <location>
        <begin position="12"/>
        <end position="241"/>
    </location>
</feature>
<reference evidence="5" key="2">
    <citation type="submission" date="2020-09" db="EMBL/GenBank/DDBJ databases">
        <authorList>
            <person name="Sun Q."/>
            <person name="Zhou Y."/>
        </authorList>
    </citation>
    <scope>NUCLEOTIDE SEQUENCE</scope>
    <source>
        <strain evidence="5">CGMCC 1.6293</strain>
    </source>
</reference>
<dbReference type="Proteomes" id="UP000649829">
    <property type="component" value="Unassembled WGS sequence"/>
</dbReference>
<protein>
    <submittedName>
        <fullName evidence="5">Spermidine/putrescine import ATP-binding protein PotA</fullName>
    </submittedName>
</protein>
<dbReference type="Pfam" id="PF00005">
    <property type="entry name" value="ABC_tran"/>
    <property type="match status" value="1"/>
</dbReference>
<dbReference type="PROSITE" id="PS50893">
    <property type="entry name" value="ABC_TRANSPORTER_2"/>
    <property type="match status" value="1"/>
</dbReference>
<keyword evidence="1" id="KW-0813">Transport</keyword>
<reference evidence="5" key="1">
    <citation type="journal article" date="2014" name="Int. J. Syst. Evol. Microbiol.">
        <title>Complete genome sequence of Corynebacterium casei LMG S-19264T (=DSM 44701T), isolated from a smear-ripened cheese.</title>
        <authorList>
            <consortium name="US DOE Joint Genome Institute (JGI-PGF)"/>
            <person name="Walter F."/>
            <person name="Albersmeier A."/>
            <person name="Kalinowski J."/>
            <person name="Ruckert C."/>
        </authorList>
    </citation>
    <scope>NUCLEOTIDE SEQUENCE</scope>
    <source>
        <strain evidence="5">CGMCC 1.6293</strain>
    </source>
</reference>
<dbReference type="Pfam" id="PF08402">
    <property type="entry name" value="TOBE_2"/>
    <property type="match status" value="1"/>
</dbReference>
<dbReference type="SMART" id="SM00382">
    <property type="entry name" value="AAA"/>
    <property type="match status" value="1"/>
</dbReference>
<dbReference type="PANTHER" id="PTHR42781:SF4">
    <property type="entry name" value="SPERMIDINE_PUTRESCINE IMPORT ATP-BINDING PROTEIN POTA"/>
    <property type="match status" value="1"/>
</dbReference>
<keyword evidence="6" id="KW-1185">Reference proteome</keyword>
<dbReference type="InterPro" id="IPR008995">
    <property type="entry name" value="Mo/tungstate-bd_C_term_dom"/>
</dbReference>
<evidence type="ECO:0000256" key="2">
    <source>
        <dbReference type="ARBA" id="ARBA00022741"/>
    </source>
</evidence>
<dbReference type="GO" id="GO:0022857">
    <property type="term" value="F:transmembrane transporter activity"/>
    <property type="evidence" value="ECO:0007669"/>
    <property type="project" value="InterPro"/>
</dbReference>
<keyword evidence="2" id="KW-0547">Nucleotide-binding</keyword>
<gene>
    <name evidence="5" type="primary">potA</name>
    <name evidence="5" type="ORF">GCM10011534_38460</name>
</gene>